<keyword evidence="15" id="KW-1185">Reference proteome</keyword>
<evidence type="ECO:0000256" key="3">
    <source>
        <dbReference type="ARBA" id="ARBA00010998"/>
    </source>
</evidence>
<evidence type="ECO:0000256" key="9">
    <source>
        <dbReference type="ARBA" id="ARBA00023136"/>
    </source>
</evidence>
<dbReference type="InterPro" id="IPR019168">
    <property type="entry name" value="NEP1-R1"/>
</dbReference>
<dbReference type="GO" id="GO:0006629">
    <property type="term" value="P:lipid metabolic process"/>
    <property type="evidence" value="ECO:0007669"/>
    <property type="project" value="UniProtKB-KW"/>
</dbReference>
<reference evidence="14 15" key="1">
    <citation type="submission" date="2019-11" db="EMBL/GenBank/DDBJ databases">
        <title>Strigops habroptila (kakapo) genome, bStrHab1, primary haplotype, v2.</title>
        <authorList>
            <person name="Jarvis E.D."/>
            <person name="Howard J."/>
            <person name="Rhie A."/>
            <person name="Phillippy A."/>
            <person name="Korlach J."/>
            <person name="Digby A."/>
            <person name="Iorns D."/>
            <person name="Eason D."/>
            <person name="Robertson B."/>
            <person name="Raemaekers T."/>
            <person name="Howe K."/>
            <person name="Lewin H."/>
            <person name="Damas J."/>
            <person name="Hastie A."/>
            <person name="Tracey A."/>
            <person name="Chow W."/>
            <person name="Fedrigo O."/>
        </authorList>
    </citation>
    <scope>NUCLEOTIDE SEQUENCE [LARGE SCALE GENOMIC DNA]</scope>
</reference>
<evidence type="ECO:0000256" key="5">
    <source>
        <dbReference type="ARBA" id="ARBA00022490"/>
    </source>
</evidence>
<name>A0A672TJN6_STRHB</name>
<accession>A0A672TJN6</accession>
<gene>
    <name evidence="14" type="primary">LOC115619607</name>
</gene>
<evidence type="ECO:0000256" key="13">
    <source>
        <dbReference type="SAM" id="Phobius"/>
    </source>
</evidence>
<dbReference type="InParanoid" id="A0A672TJN6"/>
<keyword evidence="6 13" id="KW-0812">Transmembrane</keyword>
<comment type="subcellular location">
    <subcellularLocation>
        <location evidence="2">Cytoplasm</location>
    </subcellularLocation>
    <subcellularLocation>
        <location evidence="1">Nucleus membrane</location>
        <topology evidence="1">Multi-pass membrane protein</topology>
    </subcellularLocation>
</comment>
<dbReference type="OrthoDB" id="5786980at2759"/>
<keyword evidence="5" id="KW-0963">Cytoplasm</keyword>
<evidence type="ECO:0000256" key="2">
    <source>
        <dbReference type="ARBA" id="ARBA00004496"/>
    </source>
</evidence>
<dbReference type="Ensembl" id="ENSSHBT00005002486.1">
    <property type="protein sequence ID" value="ENSSHBP00005002016.1"/>
    <property type="gene ID" value="ENSSHBG00005001851.1"/>
</dbReference>
<reference evidence="14" key="2">
    <citation type="submission" date="2025-08" db="UniProtKB">
        <authorList>
            <consortium name="Ensembl"/>
        </authorList>
    </citation>
    <scope>IDENTIFICATION</scope>
</reference>
<dbReference type="PANTHER" id="PTHR20996">
    <property type="entry name" value="NUCLEAR ENVELOPE PHOSPHATASE-REGULATORY SUBUNIT 1"/>
    <property type="match status" value="1"/>
</dbReference>
<evidence type="ECO:0000256" key="11">
    <source>
        <dbReference type="ARBA" id="ARBA00030458"/>
    </source>
</evidence>
<dbReference type="GO" id="GO:0031965">
    <property type="term" value="C:nuclear membrane"/>
    <property type="evidence" value="ECO:0007669"/>
    <property type="project" value="UniProtKB-SubCell"/>
</dbReference>
<dbReference type="Pfam" id="PF09771">
    <property type="entry name" value="Tmemb_18A"/>
    <property type="match status" value="1"/>
</dbReference>
<dbReference type="GO" id="GO:0005737">
    <property type="term" value="C:cytoplasm"/>
    <property type="evidence" value="ECO:0007669"/>
    <property type="project" value="UniProtKB-SubCell"/>
</dbReference>
<sequence length="196" mass="21191">MNSLDQAEGECSGTGRARSCCSGVSAAAGSAPARPERAASSLRSGPRRGAALRGAKRPREASAASALRSRGRRSSSAQTDLKAFERRLTEYIACLQPATGRWRMILIVVSVCTATGAWNWLIDPETQKVSFLTSLWNHPFFTISCITLIGLFFAGIHKRVVAPSIIAARCRTVLAEYNMSCDDTGKLILKPRPHVQ</sequence>
<dbReference type="GeneID" id="115619607"/>
<feature type="compositionally biased region" description="Low complexity" evidence="12">
    <location>
        <begin position="16"/>
        <end position="44"/>
    </location>
</feature>
<evidence type="ECO:0000256" key="12">
    <source>
        <dbReference type="SAM" id="MobiDB-lite"/>
    </source>
</evidence>
<feature type="transmembrane region" description="Helical" evidence="13">
    <location>
        <begin position="104"/>
        <end position="122"/>
    </location>
</feature>
<evidence type="ECO:0000313" key="14">
    <source>
        <dbReference type="Ensembl" id="ENSSHBP00005002016.1"/>
    </source>
</evidence>
<evidence type="ECO:0000256" key="4">
    <source>
        <dbReference type="ARBA" id="ARBA00021024"/>
    </source>
</evidence>
<dbReference type="GeneTree" id="ENSGT00390000008576"/>
<protein>
    <recommendedName>
        <fullName evidence="4">Nuclear envelope phosphatase-regulatory subunit 1</fullName>
    </recommendedName>
    <alternativeName>
        <fullName evidence="11">Transmembrane protein 188</fullName>
    </alternativeName>
</protein>
<keyword evidence="7 13" id="KW-1133">Transmembrane helix</keyword>
<keyword evidence="8" id="KW-0443">Lipid metabolism</keyword>
<keyword evidence="9 13" id="KW-0472">Membrane</keyword>
<feature type="region of interest" description="Disordered" evidence="12">
    <location>
        <begin position="1"/>
        <end position="78"/>
    </location>
</feature>
<dbReference type="AlphaFoldDB" id="A0A672TJN6"/>
<keyword evidence="10" id="KW-0539">Nucleus</keyword>
<evidence type="ECO:0000256" key="1">
    <source>
        <dbReference type="ARBA" id="ARBA00004232"/>
    </source>
</evidence>
<dbReference type="Proteomes" id="UP000472266">
    <property type="component" value="Chromosome 3"/>
</dbReference>
<evidence type="ECO:0000256" key="6">
    <source>
        <dbReference type="ARBA" id="ARBA00022692"/>
    </source>
</evidence>
<dbReference type="KEGG" id="shab:115619607"/>
<evidence type="ECO:0000256" key="7">
    <source>
        <dbReference type="ARBA" id="ARBA00022989"/>
    </source>
</evidence>
<proteinExistence type="inferred from homology"/>
<reference evidence="14" key="3">
    <citation type="submission" date="2025-09" db="UniProtKB">
        <authorList>
            <consortium name="Ensembl"/>
        </authorList>
    </citation>
    <scope>IDENTIFICATION</scope>
</reference>
<dbReference type="PANTHER" id="PTHR20996:SF1">
    <property type="entry name" value="NUCLEAR ENVELOPE PHOSPHATASE-REGULATORY SUBUNIT 1"/>
    <property type="match status" value="1"/>
</dbReference>
<evidence type="ECO:0000256" key="10">
    <source>
        <dbReference type="ARBA" id="ARBA00023242"/>
    </source>
</evidence>
<evidence type="ECO:0000313" key="15">
    <source>
        <dbReference type="Proteomes" id="UP000472266"/>
    </source>
</evidence>
<feature type="transmembrane region" description="Helical" evidence="13">
    <location>
        <begin position="134"/>
        <end position="156"/>
    </location>
</feature>
<dbReference type="RefSeq" id="XP_030367979.1">
    <property type="nucleotide sequence ID" value="XM_030512119.1"/>
</dbReference>
<dbReference type="GO" id="GO:0071595">
    <property type="term" value="C:Nem1-Spo7 phosphatase complex"/>
    <property type="evidence" value="ECO:0007669"/>
    <property type="project" value="InterPro"/>
</dbReference>
<organism evidence="14 15">
    <name type="scientific">Strigops habroptila</name>
    <name type="common">Kakapo</name>
    <dbReference type="NCBI Taxonomy" id="2489341"/>
    <lineage>
        <taxon>Eukaryota</taxon>
        <taxon>Metazoa</taxon>
        <taxon>Chordata</taxon>
        <taxon>Craniata</taxon>
        <taxon>Vertebrata</taxon>
        <taxon>Euteleostomi</taxon>
        <taxon>Archelosauria</taxon>
        <taxon>Archosauria</taxon>
        <taxon>Dinosauria</taxon>
        <taxon>Saurischia</taxon>
        <taxon>Theropoda</taxon>
        <taxon>Coelurosauria</taxon>
        <taxon>Aves</taxon>
        <taxon>Neognathae</taxon>
        <taxon>Neoaves</taxon>
        <taxon>Telluraves</taxon>
        <taxon>Australaves</taxon>
        <taxon>Psittaciformes</taxon>
        <taxon>Psittacidae</taxon>
        <taxon>Strigops</taxon>
    </lineage>
</organism>
<comment type="similarity">
    <text evidence="3">Belongs to the CNEP1R1 family.</text>
</comment>
<evidence type="ECO:0000256" key="8">
    <source>
        <dbReference type="ARBA" id="ARBA00023098"/>
    </source>
</evidence>